<keyword evidence="4" id="KW-1185">Reference proteome</keyword>
<evidence type="ECO:0000259" key="2">
    <source>
        <dbReference type="Pfam" id="PF04536"/>
    </source>
</evidence>
<feature type="domain" description="TPM" evidence="2">
    <location>
        <begin position="24"/>
        <end position="147"/>
    </location>
</feature>
<proteinExistence type="predicted"/>
<accession>A0A2S7TBJ8</accession>
<dbReference type="Gene3D" id="3.10.310.50">
    <property type="match status" value="1"/>
</dbReference>
<dbReference type="PANTHER" id="PTHR30373:SF2">
    <property type="entry name" value="UPF0603 PROTEIN YGCG"/>
    <property type="match status" value="1"/>
</dbReference>
<dbReference type="PANTHER" id="PTHR30373">
    <property type="entry name" value="UPF0603 PROTEIN YGCG"/>
    <property type="match status" value="1"/>
</dbReference>
<reference evidence="4" key="1">
    <citation type="submission" date="2016-11" db="EMBL/GenBank/DDBJ databases">
        <title>Trade-off between light-utilization and light-protection in marine flavobacteria.</title>
        <authorList>
            <person name="Kumagai Y."/>
            <person name="Yoshizawa S."/>
            <person name="Kogure K."/>
        </authorList>
    </citation>
    <scope>NUCLEOTIDE SEQUENCE [LARGE SCALE GENOMIC DNA]</scope>
    <source>
        <strain evidence="4">SG-18</strain>
    </source>
</reference>
<comment type="caution">
    <text evidence="3">The sequence shown here is derived from an EMBL/GenBank/DDBJ whole genome shotgun (WGS) entry which is preliminary data.</text>
</comment>
<evidence type="ECO:0000256" key="1">
    <source>
        <dbReference type="SAM" id="Phobius"/>
    </source>
</evidence>
<evidence type="ECO:0000313" key="3">
    <source>
        <dbReference type="EMBL" id="PQJ16888.1"/>
    </source>
</evidence>
<gene>
    <name evidence="3" type="ORF">BST99_13960</name>
</gene>
<dbReference type="Proteomes" id="UP000239366">
    <property type="component" value="Unassembled WGS sequence"/>
</dbReference>
<dbReference type="AlphaFoldDB" id="A0A2S7TBJ8"/>
<keyword evidence="1" id="KW-0812">Transmembrane</keyword>
<evidence type="ECO:0000313" key="4">
    <source>
        <dbReference type="Proteomes" id="UP000239366"/>
    </source>
</evidence>
<protein>
    <submittedName>
        <fullName evidence="3">Methanol dehydrogenase</fullName>
    </submittedName>
</protein>
<dbReference type="Pfam" id="PF04536">
    <property type="entry name" value="TPM_phosphatase"/>
    <property type="match status" value="1"/>
</dbReference>
<keyword evidence="1" id="KW-0472">Membrane</keyword>
<sequence length="256" mass="26695">MPLQLSAQYDIPDAPPASSPEQIVYDEIKLLSGTEITQLRNKLRGYADSTSTQITMAIISSTKGENISYLGAQWGEKWGIGQAEEDNGILVLVAKDDRQMTIQVGQGIEPIVTDFLAYRVIDRVITPEFKKGDYYGGLDKGADALFQILTGEFEETRDLSNAKALPLIVVAFVVAIVLFFVILILVIIRRGGGGGKRGGRKGGFGADLMDIIILSNMGRSGGGSSSSGGGFGSGSGGFGGGFGGGSFGGGGASGGW</sequence>
<organism evidence="3 4">
    <name type="scientific">Aureicoccus marinus</name>
    <dbReference type="NCBI Taxonomy" id="754435"/>
    <lineage>
        <taxon>Bacteria</taxon>
        <taxon>Pseudomonadati</taxon>
        <taxon>Bacteroidota</taxon>
        <taxon>Flavobacteriia</taxon>
        <taxon>Flavobacteriales</taxon>
        <taxon>Flavobacteriaceae</taxon>
        <taxon>Aureicoccus</taxon>
    </lineage>
</organism>
<name>A0A2S7TBJ8_9FLAO</name>
<feature type="transmembrane region" description="Helical" evidence="1">
    <location>
        <begin position="164"/>
        <end position="188"/>
    </location>
</feature>
<dbReference type="EMBL" id="MQVX01000001">
    <property type="protein sequence ID" value="PQJ16888.1"/>
    <property type="molecule type" value="Genomic_DNA"/>
</dbReference>
<dbReference type="OrthoDB" id="9810918at2"/>
<dbReference type="InterPro" id="IPR007621">
    <property type="entry name" value="TPM_dom"/>
</dbReference>
<keyword evidence="1" id="KW-1133">Transmembrane helix</keyword>